<dbReference type="AlphaFoldDB" id="A0A347WJ51"/>
<dbReference type="KEGG" id="abae:CL176_03165"/>
<dbReference type="RefSeq" id="WP_118990024.1">
    <property type="nucleotide sequence ID" value="NZ_CP023434.1"/>
</dbReference>
<dbReference type="Gene3D" id="3.30.70.1950">
    <property type="match status" value="1"/>
</dbReference>
<dbReference type="OrthoDB" id="2360201at2"/>
<dbReference type="InterPro" id="IPR038471">
    <property type="entry name" value="MecA_C_sf"/>
</dbReference>
<evidence type="ECO:0008006" key="4">
    <source>
        <dbReference type="Google" id="ProtNLM"/>
    </source>
</evidence>
<dbReference type="PANTHER" id="PTHR39161">
    <property type="entry name" value="ADAPTER PROTEIN MECA"/>
    <property type="match status" value="1"/>
</dbReference>
<name>A0A347WJ51_9LACT</name>
<reference evidence="2 3" key="1">
    <citation type="submission" date="2017-09" db="EMBL/GenBank/DDBJ databases">
        <title>Complete genome sequence of Oxytococcus suis strain ZY16052.</title>
        <authorList>
            <person name="Li F."/>
        </authorList>
    </citation>
    <scope>NUCLEOTIDE SEQUENCE [LARGE SCALE GENOMIC DNA]</scope>
    <source>
        <strain evidence="2 3">ZY16052</strain>
    </source>
</reference>
<keyword evidence="3" id="KW-1185">Reference proteome</keyword>
<dbReference type="PIRSF" id="PIRSF029008">
    <property type="entry name" value="MecA"/>
    <property type="match status" value="1"/>
</dbReference>
<proteinExistence type="inferred from homology"/>
<dbReference type="Pfam" id="PF05389">
    <property type="entry name" value="MecA"/>
    <property type="match status" value="1"/>
</dbReference>
<comment type="similarity">
    <text evidence="1">Belongs to the MecA family.</text>
</comment>
<organism evidence="2 3">
    <name type="scientific">Suicoccus acidiformans</name>
    <dbReference type="NCBI Taxonomy" id="2036206"/>
    <lineage>
        <taxon>Bacteria</taxon>
        <taxon>Bacillati</taxon>
        <taxon>Bacillota</taxon>
        <taxon>Bacilli</taxon>
        <taxon>Lactobacillales</taxon>
        <taxon>Aerococcaceae</taxon>
        <taxon>Suicoccus</taxon>
    </lineage>
</organism>
<evidence type="ECO:0000313" key="3">
    <source>
        <dbReference type="Proteomes" id="UP000263232"/>
    </source>
</evidence>
<evidence type="ECO:0000313" key="2">
    <source>
        <dbReference type="EMBL" id="AXY25108.1"/>
    </source>
</evidence>
<dbReference type="InterPro" id="IPR008681">
    <property type="entry name" value="Neg-reg_MecA"/>
</dbReference>
<dbReference type="PANTHER" id="PTHR39161:SF1">
    <property type="entry name" value="ADAPTER PROTEIN MECA 1"/>
    <property type="match status" value="1"/>
</dbReference>
<dbReference type="Proteomes" id="UP000263232">
    <property type="component" value="Chromosome"/>
</dbReference>
<gene>
    <name evidence="2" type="ORF">CL176_03165</name>
</gene>
<protein>
    <recommendedName>
        <fullName evidence="4">Adapter protein MecA</fullName>
    </recommendedName>
</protein>
<evidence type="ECO:0000256" key="1">
    <source>
        <dbReference type="ARBA" id="ARBA00005397"/>
    </source>
</evidence>
<accession>A0A347WJ51</accession>
<dbReference type="EMBL" id="CP023434">
    <property type="protein sequence ID" value="AXY25108.1"/>
    <property type="molecule type" value="Genomic_DNA"/>
</dbReference>
<sequence>MEMEHINENLIKVLIDAEDLEKRGINFLDLIGDQQSVERFFYSILEEVDVDHHFRESETVTFQVMPNRDGLELYISRATPDEFMDHWDDGLAERFLAGEANLYSSERYNNAGLGGSPSGQKIRDFIDDALETPVGDYVISFKSLEDFLGAAREINLTGLLNDLYHLDKAYYLVLHLPEKGSELSESDYNNIMSILEYGEKDSFSVNFLQEHAQLLQADDAMNFFGNKF</sequence>